<name>A0AAV9JVU7_9PEZI</name>
<sequence>MSKAEGDPPYLHSRYLSTAQQAYCEQNPAYYSRLATLKQLRTEVGHAQSMLGIGQHYTGASRTKVASWKQELHDLEERFMVWDDELAGLAEALLGKPKFRIDDNLQLVDGRWQWKLPHFSTAETLRGIVEACLLTAI</sequence>
<dbReference type="Proteomes" id="UP001324427">
    <property type="component" value="Unassembled WGS sequence"/>
</dbReference>
<comment type="caution">
    <text evidence="1">The sequence shown here is derived from an EMBL/GenBank/DDBJ whole genome shotgun (WGS) entry which is preliminary data.</text>
</comment>
<keyword evidence="2" id="KW-1185">Reference proteome</keyword>
<protein>
    <submittedName>
        <fullName evidence="1">Uncharacterized protein</fullName>
    </submittedName>
</protein>
<proteinExistence type="predicted"/>
<evidence type="ECO:0000313" key="2">
    <source>
        <dbReference type="Proteomes" id="UP001324427"/>
    </source>
</evidence>
<organism evidence="1 2">
    <name type="scientific">Oleoguttula mirabilis</name>
    <dbReference type="NCBI Taxonomy" id="1507867"/>
    <lineage>
        <taxon>Eukaryota</taxon>
        <taxon>Fungi</taxon>
        <taxon>Dikarya</taxon>
        <taxon>Ascomycota</taxon>
        <taxon>Pezizomycotina</taxon>
        <taxon>Dothideomycetes</taxon>
        <taxon>Dothideomycetidae</taxon>
        <taxon>Mycosphaerellales</taxon>
        <taxon>Teratosphaeriaceae</taxon>
        <taxon>Oleoguttula</taxon>
    </lineage>
</organism>
<accession>A0AAV9JVU7</accession>
<dbReference type="EMBL" id="JAVFHQ010000004">
    <property type="protein sequence ID" value="KAK4549434.1"/>
    <property type="molecule type" value="Genomic_DNA"/>
</dbReference>
<dbReference type="AlphaFoldDB" id="A0AAV9JVU7"/>
<reference evidence="1 2" key="1">
    <citation type="submission" date="2021-11" db="EMBL/GenBank/DDBJ databases">
        <title>Black yeast isolated from Biological Soil Crust.</title>
        <authorList>
            <person name="Kurbessoian T."/>
        </authorList>
    </citation>
    <scope>NUCLEOTIDE SEQUENCE [LARGE SCALE GENOMIC DNA]</scope>
    <source>
        <strain evidence="1 2">CCFEE 5522</strain>
    </source>
</reference>
<evidence type="ECO:0000313" key="1">
    <source>
        <dbReference type="EMBL" id="KAK4549434.1"/>
    </source>
</evidence>
<gene>
    <name evidence="1" type="ORF">LTR36_006431</name>
</gene>